<dbReference type="PANTHER" id="PTHR19303">
    <property type="entry name" value="TRANSPOSON"/>
    <property type="match status" value="1"/>
</dbReference>
<accession>A0ABD1J5S9</accession>
<evidence type="ECO:0000313" key="7">
    <source>
        <dbReference type="Proteomes" id="UP001591681"/>
    </source>
</evidence>
<protein>
    <recommendedName>
        <fullName evidence="5">HTH CENPB-type domain-containing protein</fullName>
    </recommendedName>
</protein>
<dbReference type="SMART" id="SM00674">
    <property type="entry name" value="CENPB"/>
    <property type="match status" value="1"/>
</dbReference>
<dbReference type="Pfam" id="PF03221">
    <property type="entry name" value="HTH_Tnp_Tc5"/>
    <property type="match status" value="1"/>
</dbReference>
<evidence type="ECO:0000256" key="2">
    <source>
        <dbReference type="ARBA" id="ARBA00023125"/>
    </source>
</evidence>
<dbReference type="InterPro" id="IPR050863">
    <property type="entry name" value="CenT-Element_Derived"/>
</dbReference>
<sequence>MSRLQKLRRMELTLTDKVNLIKEAESTKMTRQQLGEKFGIGKTTVTDIIKKKDQYLKQFEENADGSRQRVKTTTKFKDVSALVWTWFQQAQAKNIPVSGPMVQEKALAITMDSGVYDFKASNGWLDSWRSRYAVKSFKVNGESADVDAQVVDDFKSRIAEMCQGYSAGNIFNTDETGVYFRALPDRTLAHKADDCKGGKVSKERLTVMFTCSMTGEKLKPFVIGKAAKPRCFKHIDVQTLPVYWNSNKKAWMTGSLFNEYLREFNNLMRRQRRKVLLFLDNATSHCPDIKLSHVTLKFFPANTTSVLQPLDQGIIRAFKARYRKRLLRAVIAKVDNATTASEVAKSVNVLDAIRWISGAWNETKTETIVKCFRNSGFNVVGLDGRDAQPDTADDEELRRLIQQVHQSTEGEGQCTVDEFINFDDSVPTEETYGGEWEKQIVENFLSDKTQETNDDEDDSEEKDDDSENTDPMTAVICQTATS</sequence>
<dbReference type="Gene3D" id="3.30.420.10">
    <property type="entry name" value="Ribonuclease H-like superfamily/Ribonuclease H"/>
    <property type="match status" value="1"/>
</dbReference>
<dbReference type="InterPro" id="IPR006600">
    <property type="entry name" value="HTH_CenpB_DNA-bd_dom"/>
</dbReference>
<comment type="caution">
    <text evidence="6">The sequence shown here is derived from an EMBL/GenBank/DDBJ whole genome shotgun (WGS) entry which is preliminary data.</text>
</comment>
<dbReference type="PROSITE" id="PS51253">
    <property type="entry name" value="HTH_CENPB"/>
    <property type="match status" value="1"/>
</dbReference>
<keyword evidence="3" id="KW-0539">Nucleus</keyword>
<reference evidence="6 7" key="1">
    <citation type="submission" date="2024-09" db="EMBL/GenBank/DDBJ databases">
        <title>A chromosome-level genome assembly of Gray's grenadier anchovy, Coilia grayii.</title>
        <authorList>
            <person name="Fu Z."/>
        </authorList>
    </citation>
    <scope>NUCLEOTIDE SEQUENCE [LARGE SCALE GENOMIC DNA]</scope>
    <source>
        <strain evidence="6">G4</strain>
        <tissue evidence="6">Muscle</tissue>
    </source>
</reference>
<dbReference type="GO" id="GO:0003677">
    <property type="term" value="F:DNA binding"/>
    <property type="evidence" value="ECO:0007669"/>
    <property type="project" value="UniProtKB-KW"/>
</dbReference>
<dbReference type="InterPro" id="IPR009057">
    <property type="entry name" value="Homeodomain-like_sf"/>
</dbReference>
<gene>
    <name evidence="6" type="ORF">ACEWY4_022365</name>
</gene>
<feature type="region of interest" description="Disordered" evidence="4">
    <location>
        <begin position="444"/>
        <end position="472"/>
    </location>
</feature>
<proteinExistence type="predicted"/>
<dbReference type="SUPFAM" id="SSF46689">
    <property type="entry name" value="Homeodomain-like"/>
    <property type="match status" value="2"/>
</dbReference>
<dbReference type="GO" id="GO:0005634">
    <property type="term" value="C:nucleus"/>
    <property type="evidence" value="ECO:0007669"/>
    <property type="project" value="UniProtKB-SubCell"/>
</dbReference>
<dbReference type="EMBL" id="JBHFQA010000019">
    <property type="protein sequence ID" value="KAL2082547.1"/>
    <property type="molecule type" value="Genomic_DNA"/>
</dbReference>
<feature type="compositionally biased region" description="Acidic residues" evidence="4">
    <location>
        <begin position="452"/>
        <end position="468"/>
    </location>
</feature>
<dbReference type="Gene3D" id="1.10.10.60">
    <property type="entry name" value="Homeodomain-like"/>
    <property type="match status" value="2"/>
</dbReference>
<evidence type="ECO:0000313" key="6">
    <source>
        <dbReference type="EMBL" id="KAL2082547.1"/>
    </source>
</evidence>
<name>A0ABD1J5S9_9TELE</name>
<dbReference type="AlphaFoldDB" id="A0ABD1J5S9"/>
<dbReference type="Pfam" id="PF03184">
    <property type="entry name" value="DDE_1"/>
    <property type="match status" value="1"/>
</dbReference>
<dbReference type="Proteomes" id="UP001591681">
    <property type="component" value="Unassembled WGS sequence"/>
</dbReference>
<dbReference type="PANTHER" id="PTHR19303:SF73">
    <property type="entry name" value="PROTEIN PDC2"/>
    <property type="match status" value="1"/>
</dbReference>
<keyword evidence="7" id="KW-1185">Reference proteome</keyword>
<dbReference type="InterPro" id="IPR007889">
    <property type="entry name" value="HTH_Psq"/>
</dbReference>
<keyword evidence="2" id="KW-0238">DNA-binding</keyword>
<feature type="domain" description="HTH CENPB-type" evidence="5">
    <location>
        <begin position="67"/>
        <end position="138"/>
    </location>
</feature>
<organism evidence="6 7">
    <name type="scientific">Coilia grayii</name>
    <name type="common">Gray's grenadier anchovy</name>
    <dbReference type="NCBI Taxonomy" id="363190"/>
    <lineage>
        <taxon>Eukaryota</taxon>
        <taxon>Metazoa</taxon>
        <taxon>Chordata</taxon>
        <taxon>Craniata</taxon>
        <taxon>Vertebrata</taxon>
        <taxon>Euteleostomi</taxon>
        <taxon>Actinopterygii</taxon>
        <taxon>Neopterygii</taxon>
        <taxon>Teleostei</taxon>
        <taxon>Clupei</taxon>
        <taxon>Clupeiformes</taxon>
        <taxon>Clupeoidei</taxon>
        <taxon>Engraulidae</taxon>
        <taxon>Coilinae</taxon>
        <taxon>Coilia</taxon>
    </lineage>
</organism>
<dbReference type="InterPro" id="IPR036397">
    <property type="entry name" value="RNaseH_sf"/>
</dbReference>
<comment type="subcellular location">
    <subcellularLocation>
        <location evidence="1">Nucleus</location>
    </subcellularLocation>
</comment>
<evidence type="ECO:0000256" key="1">
    <source>
        <dbReference type="ARBA" id="ARBA00004123"/>
    </source>
</evidence>
<evidence type="ECO:0000256" key="3">
    <source>
        <dbReference type="ARBA" id="ARBA00023242"/>
    </source>
</evidence>
<dbReference type="InterPro" id="IPR004875">
    <property type="entry name" value="DDE_SF_endonuclease_dom"/>
</dbReference>
<evidence type="ECO:0000259" key="5">
    <source>
        <dbReference type="PROSITE" id="PS51253"/>
    </source>
</evidence>
<evidence type="ECO:0000256" key="4">
    <source>
        <dbReference type="SAM" id="MobiDB-lite"/>
    </source>
</evidence>
<dbReference type="Pfam" id="PF04218">
    <property type="entry name" value="CENP-B_N"/>
    <property type="match status" value="1"/>
</dbReference>